<sequence length="95" mass="10635">MTFIYKRIINALLSIVPVGQPPVYQASLTDFKVGEQIMTMNVTNYPGAVYNVTSTVVETDIDYPDAKLVAGQKYDVKIIVYPFQSMVLDTVVEVR</sequence>
<proteinExistence type="predicted"/>
<dbReference type="RefSeq" id="WP_048091801.1">
    <property type="nucleotide sequence ID" value="NZ_JMIY01000005.1"/>
</dbReference>
<keyword evidence="2" id="KW-1185">Reference proteome</keyword>
<dbReference type="EMBL" id="JMIY01000005">
    <property type="protein sequence ID" value="KCZ71694.1"/>
    <property type="molecule type" value="Genomic_DNA"/>
</dbReference>
<comment type="caution">
    <text evidence="1">The sequence shown here is derived from an EMBL/GenBank/DDBJ whole genome shotgun (WGS) entry which is preliminary data.</text>
</comment>
<organism evidence="1 2">
    <name type="scientific">Candidatus Methanoperedens nitratireducens</name>
    <dbReference type="NCBI Taxonomy" id="1392998"/>
    <lineage>
        <taxon>Archaea</taxon>
        <taxon>Methanobacteriati</taxon>
        <taxon>Methanobacteriota</taxon>
        <taxon>Stenosarchaea group</taxon>
        <taxon>Methanomicrobia</taxon>
        <taxon>Methanosarcinales</taxon>
        <taxon>ANME-2 cluster</taxon>
        <taxon>Candidatus Methanoperedentaceae</taxon>
        <taxon>Candidatus Methanoperedens</taxon>
    </lineage>
</organism>
<protein>
    <submittedName>
        <fullName evidence="1">Uncharacterized protein</fullName>
    </submittedName>
</protein>
<evidence type="ECO:0000313" key="1">
    <source>
        <dbReference type="EMBL" id="KCZ71694.1"/>
    </source>
</evidence>
<gene>
    <name evidence="1" type="ORF">ANME2D_02431</name>
</gene>
<dbReference type="Proteomes" id="UP000027153">
    <property type="component" value="Unassembled WGS sequence"/>
</dbReference>
<dbReference type="AlphaFoldDB" id="A0A062V7D2"/>
<reference evidence="1 2" key="1">
    <citation type="journal article" date="2013" name="Nature">
        <title>Anaerobic oxidation of methane coupled to nitrate reduction in a novel archaeal lineage.</title>
        <authorList>
            <person name="Haroon M.F."/>
            <person name="Hu S."/>
            <person name="Shi Y."/>
            <person name="Imelfort M."/>
            <person name="Keller J."/>
            <person name="Hugenholtz P."/>
            <person name="Yuan Z."/>
            <person name="Tyson G.W."/>
        </authorList>
    </citation>
    <scope>NUCLEOTIDE SEQUENCE [LARGE SCALE GENOMIC DNA]</scope>
    <source>
        <strain evidence="1 2">ANME-2d</strain>
    </source>
</reference>
<accession>A0A062V7D2</accession>
<evidence type="ECO:0000313" key="2">
    <source>
        <dbReference type="Proteomes" id="UP000027153"/>
    </source>
</evidence>
<name>A0A062V7D2_9EURY</name>